<evidence type="ECO:0000313" key="3">
    <source>
        <dbReference type="Proteomes" id="UP001279734"/>
    </source>
</evidence>
<name>A0AAD3RXZ6_NEPGR</name>
<feature type="compositionally biased region" description="Acidic residues" evidence="1">
    <location>
        <begin position="91"/>
        <end position="100"/>
    </location>
</feature>
<proteinExistence type="predicted"/>
<evidence type="ECO:0000256" key="1">
    <source>
        <dbReference type="SAM" id="MobiDB-lite"/>
    </source>
</evidence>
<sequence>MVGATAQGTEHPRAKQGIQFTQTPSRISYPIQVMHPSNCCARGEKNHRLNSSYIERILLLLQGLEPSMTTTIRSTPNGRPAGEPTSATAYEDNEQDTQIQ</sequence>
<dbReference type="EMBL" id="BSYO01000002">
    <property type="protein sequence ID" value="GMH00844.1"/>
    <property type="molecule type" value="Genomic_DNA"/>
</dbReference>
<dbReference type="AlphaFoldDB" id="A0AAD3RXZ6"/>
<organism evidence="2 3">
    <name type="scientific">Nepenthes gracilis</name>
    <name type="common">Slender pitcher plant</name>
    <dbReference type="NCBI Taxonomy" id="150966"/>
    <lineage>
        <taxon>Eukaryota</taxon>
        <taxon>Viridiplantae</taxon>
        <taxon>Streptophyta</taxon>
        <taxon>Embryophyta</taxon>
        <taxon>Tracheophyta</taxon>
        <taxon>Spermatophyta</taxon>
        <taxon>Magnoliopsida</taxon>
        <taxon>eudicotyledons</taxon>
        <taxon>Gunneridae</taxon>
        <taxon>Pentapetalae</taxon>
        <taxon>Caryophyllales</taxon>
        <taxon>Nepenthaceae</taxon>
        <taxon>Nepenthes</taxon>
    </lineage>
</organism>
<protein>
    <submittedName>
        <fullName evidence="2">Uncharacterized protein</fullName>
    </submittedName>
</protein>
<dbReference type="Proteomes" id="UP001279734">
    <property type="component" value="Unassembled WGS sequence"/>
</dbReference>
<feature type="region of interest" description="Disordered" evidence="1">
    <location>
        <begin position="69"/>
        <end position="100"/>
    </location>
</feature>
<reference evidence="2" key="1">
    <citation type="submission" date="2023-05" db="EMBL/GenBank/DDBJ databases">
        <title>Nepenthes gracilis genome sequencing.</title>
        <authorList>
            <person name="Fukushima K."/>
        </authorList>
    </citation>
    <scope>NUCLEOTIDE SEQUENCE</scope>
    <source>
        <strain evidence="2">SING2019-196</strain>
    </source>
</reference>
<comment type="caution">
    <text evidence="2">The sequence shown here is derived from an EMBL/GenBank/DDBJ whole genome shotgun (WGS) entry which is preliminary data.</text>
</comment>
<keyword evidence="3" id="KW-1185">Reference proteome</keyword>
<evidence type="ECO:0000313" key="2">
    <source>
        <dbReference type="EMBL" id="GMH00844.1"/>
    </source>
</evidence>
<gene>
    <name evidence="2" type="ORF">Nepgr_002683</name>
</gene>
<accession>A0AAD3RXZ6</accession>
<feature type="region of interest" description="Disordered" evidence="1">
    <location>
        <begin position="1"/>
        <end position="23"/>
    </location>
</feature>